<reference evidence="3" key="1">
    <citation type="submission" date="2018-12" db="EMBL/GenBank/DDBJ databases">
        <title>Novel natural products biosynthetic potential of the class Ktedonobacteria.</title>
        <authorList>
            <person name="Zheng Y."/>
            <person name="Saitou A."/>
            <person name="Wang C.M."/>
            <person name="Toyoda A."/>
            <person name="Minakuchi Y."/>
            <person name="Sekiguchi Y."/>
            <person name="Ueda K."/>
            <person name="Takano H."/>
            <person name="Sakai Y."/>
            <person name="Yokota A."/>
            <person name="Yabe S."/>
        </authorList>
    </citation>
    <scope>NUCLEOTIDE SEQUENCE</scope>
    <source>
        <strain evidence="3">COM3</strain>
    </source>
</reference>
<accession>A0A455SGU5</accession>
<dbReference type="PANTHER" id="PTHR36435:SF1">
    <property type="entry name" value="CAAX AMINO TERMINAL PROTEASE FAMILY PROTEIN"/>
    <property type="match status" value="1"/>
</dbReference>
<feature type="transmembrane region" description="Helical" evidence="1">
    <location>
        <begin position="91"/>
        <end position="113"/>
    </location>
</feature>
<feature type="transmembrane region" description="Helical" evidence="1">
    <location>
        <begin position="214"/>
        <end position="233"/>
    </location>
</feature>
<protein>
    <recommendedName>
        <fullName evidence="2">CAAX prenyl protease 2/Lysostaphin resistance protein A-like domain-containing protein</fullName>
    </recommendedName>
</protein>
<dbReference type="InterPro" id="IPR003675">
    <property type="entry name" value="Rce1/LyrA-like_dom"/>
</dbReference>
<evidence type="ECO:0000256" key="1">
    <source>
        <dbReference type="SAM" id="Phobius"/>
    </source>
</evidence>
<dbReference type="AlphaFoldDB" id="A0A455SGU5"/>
<feature type="transmembrane region" description="Helical" evidence="1">
    <location>
        <begin position="133"/>
        <end position="155"/>
    </location>
</feature>
<evidence type="ECO:0000259" key="2">
    <source>
        <dbReference type="Pfam" id="PF02517"/>
    </source>
</evidence>
<feature type="transmembrane region" description="Helical" evidence="1">
    <location>
        <begin position="53"/>
        <end position="71"/>
    </location>
</feature>
<dbReference type="EMBL" id="AP019376">
    <property type="protein sequence ID" value="BBH86222.1"/>
    <property type="molecule type" value="Genomic_DNA"/>
</dbReference>
<dbReference type="GO" id="GO:0080120">
    <property type="term" value="P:CAAX-box protein maturation"/>
    <property type="evidence" value="ECO:0007669"/>
    <property type="project" value="UniProtKB-ARBA"/>
</dbReference>
<keyword evidence="1" id="KW-0472">Membrane</keyword>
<dbReference type="GO" id="GO:0004175">
    <property type="term" value="F:endopeptidase activity"/>
    <property type="evidence" value="ECO:0007669"/>
    <property type="project" value="UniProtKB-ARBA"/>
</dbReference>
<dbReference type="Pfam" id="PF02517">
    <property type="entry name" value="Rce1-like"/>
    <property type="match status" value="1"/>
</dbReference>
<keyword evidence="1" id="KW-0812">Transmembrane</keyword>
<feature type="transmembrane region" description="Helical" evidence="1">
    <location>
        <begin position="20"/>
        <end position="41"/>
    </location>
</feature>
<feature type="transmembrane region" description="Helical" evidence="1">
    <location>
        <begin position="167"/>
        <end position="183"/>
    </location>
</feature>
<feature type="transmembrane region" description="Helical" evidence="1">
    <location>
        <begin position="189"/>
        <end position="207"/>
    </location>
</feature>
<keyword evidence="1" id="KW-1133">Transmembrane helix</keyword>
<dbReference type="InterPro" id="IPR052710">
    <property type="entry name" value="CAAX_protease"/>
</dbReference>
<feature type="domain" description="CAAX prenyl protease 2/Lysostaphin resistance protein A-like" evidence="2">
    <location>
        <begin position="136"/>
        <end position="222"/>
    </location>
</feature>
<name>A0A455SGU5_9CHLR</name>
<gene>
    <name evidence="3" type="ORF">KTC_09730</name>
</gene>
<evidence type="ECO:0000313" key="3">
    <source>
        <dbReference type="EMBL" id="BBH86222.1"/>
    </source>
</evidence>
<dbReference type="PANTHER" id="PTHR36435">
    <property type="entry name" value="SLR1288 PROTEIN"/>
    <property type="match status" value="1"/>
</dbReference>
<proteinExistence type="predicted"/>
<sequence>MDEPQKQIPSKQQPWRWKDVGFIFLAAFVLILVLEGTLWELLPPDTPLHAVRVYVRLLITGCSLIGAVCLVDHVRTQIVWGRGVSWRGLGLALGLALALRLLSVLFVLLIHLLEIQLHLPLQTRHLQPYLLSWHGMIALAFLVGILTPFAEELLFRGVLYTFLRQRWKLALSTGVNSAIYAVLHTDPSVIPLIFLLGVCCSLLYEYSRRLWLPILLHSFYNLSGLLILFSTTIEREQFPALP</sequence>
<organism evidence="3">
    <name type="scientific">Thermosporothrix sp. COM3</name>
    <dbReference type="NCBI Taxonomy" id="2490863"/>
    <lineage>
        <taxon>Bacteria</taxon>
        <taxon>Bacillati</taxon>
        <taxon>Chloroflexota</taxon>
        <taxon>Ktedonobacteria</taxon>
        <taxon>Ktedonobacterales</taxon>
        <taxon>Thermosporotrichaceae</taxon>
        <taxon>Thermosporothrix</taxon>
    </lineage>
</organism>